<dbReference type="AlphaFoldDB" id="A0A8X6XI15"/>
<dbReference type="EMBL" id="BMAV01008932">
    <property type="protein sequence ID" value="GFY52830.1"/>
    <property type="molecule type" value="Genomic_DNA"/>
</dbReference>
<dbReference type="OrthoDB" id="407221at2759"/>
<organism evidence="1 3">
    <name type="scientific">Trichonephila inaurata madagascariensis</name>
    <dbReference type="NCBI Taxonomy" id="2747483"/>
    <lineage>
        <taxon>Eukaryota</taxon>
        <taxon>Metazoa</taxon>
        <taxon>Ecdysozoa</taxon>
        <taxon>Arthropoda</taxon>
        <taxon>Chelicerata</taxon>
        <taxon>Arachnida</taxon>
        <taxon>Araneae</taxon>
        <taxon>Araneomorphae</taxon>
        <taxon>Entelegynae</taxon>
        <taxon>Araneoidea</taxon>
        <taxon>Nephilidae</taxon>
        <taxon>Trichonephila</taxon>
        <taxon>Trichonephila inaurata</taxon>
    </lineage>
</organism>
<evidence type="ECO:0000313" key="2">
    <source>
        <dbReference type="EMBL" id="GFY52830.1"/>
    </source>
</evidence>
<keyword evidence="3" id="KW-1185">Reference proteome</keyword>
<dbReference type="Proteomes" id="UP000886998">
    <property type="component" value="Unassembled WGS sequence"/>
</dbReference>
<accession>A0A8X6XI15</accession>
<dbReference type="EMBL" id="BMAV01008932">
    <property type="protein sequence ID" value="GFY52829.1"/>
    <property type="molecule type" value="Genomic_DNA"/>
</dbReference>
<evidence type="ECO:0000313" key="3">
    <source>
        <dbReference type="Proteomes" id="UP000886998"/>
    </source>
</evidence>
<reference evidence="1" key="1">
    <citation type="submission" date="2020-08" db="EMBL/GenBank/DDBJ databases">
        <title>Multicomponent nature underlies the extraordinary mechanical properties of spider dragline silk.</title>
        <authorList>
            <person name="Kono N."/>
            <person name="Nakamura H."/>
            <person name="Mori M."/>
            <person name="Yoshida Y."/>
            <person name="Ohtoshi R."/>
            <person name="Malay A.D."/>
            <person name="Moran D.A.P."/>
            <person name="Tomita M."/>
            <person name="Numata K."/>
            <person name="Arakawa K."/>
        </authorList>
    </citation>
    <scope>NUCLEOTIDE SEQUENCE</scope>
</reference>
<comment type="caution">
    <text evidence="1">The sequence shown here is derived from an EMBL/GenBank/DDBJ whole genome shotgun (WGS) entry which is preliminary data.</text>
</comment>
<evidence type="ECO:0000313" key="1">
    <source>
        <dbReference type="EMBL" id="GFY52829.1"/>
    </source>
</evidence>
<name>A0A8X6XI15_9ARAC</name>
<gene>
    <name evidence="1" type="ORF">TNIN_412631</name>
    <name evidence="2" type="ORF">TNIN_412641</name>
</gene>
<protein>
    <submittedName>
        <fullName evidence="1">Uncharacterized protein</fullName>
    </submittedName>
</protein>
<sequence length="98" mass="11110">MPANRPFYHIIAVNTDDRCVSEGVESNCVLIPCQMNLMKDFALNVVHLNIMLLKELKLDHLLQCVLRYCWCLLSSTPTFPSNIGMEKSTAAVRGRTKQ</sequence>
<proteinExistence type="predicted"/>